<name>A0ABR3IQH1_9AGAR</name>
<organism evidence="1 2">
    <name type="scientific">Hohenbuehelia grisea</name>
    <dbReference type="NCBI Taxonomy" id="104357"/>
    <lineage>
        <taxon>Eukaryota</taxon>
        <taxon>Fungi</taxon>
        <taxon>Dikarya</taxon>
        <taxon>Basidiomycota</taxon>
        <taxon>Agaricomycotina</taxon>
        <taxon>Agaricomycetes</taxon>
        <taxon>Agaricomycetidae</taxon>
        <taxon>Agaricales</taxon>
        <taxon>Pleurotineae</taxon>
        <taxon>Pleurotaceae</taxon>
        <taxon>Hohenbuehelia</taxon>
    </lineage>
</organism>
<protein>
    <submittedName>
        <fullName evidence="1">Uncharacterized protein</fullName>
    </submittedName>
</protein>
<accession>A0ABR3IQH1</accession>
<proteinExistence type="predicted"/>
<keyword evidence="2" id="KW-1185">Reference proteome</keyword>
<evidence type="ECO:0000313" key="1">
    <source>
        <dbReference type="EMBL" id="KAL0945571.1"/>
    </source>
</evidence>
<gene>
    <name evidence="1" type="ORF">HGRIS_014731</name>
</gene>
<dbReference type="Proteomes" id="UP001556367">
    <property type="component" value="Unassembled WGS sequence"/>
</dbReference>
<dbReference type="EMBL" id="JASNQZ010000017">
    <property type="protein sequence ID" value="KAL0945571.1"/>
    <property type="molecule type" value="Genomic_DNA"/>
</dbReference>
<comment type="caution">
    <text evidence="1">The sequence shown here is derived from an EMBL/GenBank/DDBJ whole genome shotgun (WGS) entry which is preliminary data.</text>
</comment>
<evidence type="ECO:0000313" key="2">
    <source>
        <dbReference type="Proteomes" id="UP001556367"/>
    </source>
</evidence>
<sequence>MTAKATALGLYRTSVSVIQHLVVDLLNFGVSGYDLGNVNPIFEGCPGLPDPGSALRNMPNG</sequence>
<reference evidence="2" key="1">
    <citation type="submission" date="2024-06" db="EMBL/GenBank/DDBJ databases">
        <title>Multi-omics analyses provide insights into the biosynthesis of the anticancer antibiotic pleurotin in Hohenbuehelia grisea.</title>
        <authorList>
            <person name="Weaver J.A."/>
            <person name="Alberti F."/>
        </authorList>
    </citation>
    <scope>NUCLEOTIDE SEQUENCE [LARGE SCALE GENOMIC DNA]</scope>
    <source>
        <strain evidence="2">T-177</strain>
    </source>
</reference>